<dbReference type="Proteomes" id="UP000238937">
    <property type="component" value="Unassembled WGS sequence"/>
</dbReference>
<dbReference type="EMBL" id="PVWO01000079">
    <property type="protein sequence ID" value="PSB57365.1"/>
    <property type="molecule type" value="Genomic_DNA"/>
</dbReference>
<evidence type="ECO:0000313" key="4">
    <source>
        <dbReference type="Proteomes" id="UP000238937"/>
    </source>
</evidence>
<dbReference type="OrthoDB" id="471184at2"/>
<keyword evidence="2" id="KW-0472">Membrane</keyword>
<keyword evidence="2" id="KW-1133">Transmembrane helix</keyword>
<organism evidence="3 4">
    <name type="scientific">Chamaesiphon polymorphus CCALA 037</name>
    <dbReference type="NCBI Taxonomy" id="2107692"/>
    <lineage>
        <taxon>Bacteria</taxon>
        <taxon>Bacillati</taxon>
        <taxon>Cyanobacteriota</taxon>
        <taxon>Cyanophyceae</taxon>
        <taxon>Gomontiellales</taxon>
        <taxon>Chamaesiphonaceae</taxon>
        <taxon>Chamaesiphon</taxon>
    </lineage>
</organism>
<dbReference type="AlphaFoldDB" id="A0A2T1GI12"/>
<keyword evidence="4" id="KW-1185">Reference proteome</keyword>
<evidence type="ECO:0000256" key="1">
    <source>
        <dbReference type="SAM" id="Coils"/>
    </source>
</evidence>
<keyword evidence="2" id="KW-0812">Transmembrane</keyword>
<accession>A0A2T1GI12</accession>
<feature type="transmembrane region" description="Helical" evidence="2">
    <location>
        <begin position="50"/>
        <end position="71"/>
    </location>
</feature>
<evidence type="ECO:0000313" key="3">
    <source>
        <dbReference type="EMBL" id="PSB57365.1"/>
    </source>
</evidence>
<name>A0A2T1GI12_9CYAN</name>
<sequence>MSITIETDLKEILDKLDQKMDRMQADITELKLGQVKIEGDIKALDNKGSVIQPIITGITVAFVGGGLLALYKYLP</sequence>
<gene>
    <name evidence="3" type="ORF">C7B77_08625</name>
</gene>
<reference evidence="3 4" key="1">
    <citation type="submission" date="2018-03" db="EMBL/GenBank/DDBJ databases">
        <title>The ancient ancestry and fast evolution of plastids.</title>
        <authorList>
            <person name="Moore K.R."/>
            <person name="Magnabosco C."/>
            <person name="Momper L."/>
            <person name="Gold D.A."/>
            <person name="Bosak T."/>
            <person name="Fournier G.P."/>
        </authorList>
    </citation>
    <scope>NUCLEOTIDE SEQUENCE [LARGE SCALE GENOMIC DNA]</scope>
    <source>
        <strain evidence="3 4">CCALA 037</strain>
    </source>
</reference>
<proteinExistence type="predicted"/>
<feature type="coiled-coil region" evidence="1">
    <location>
        <begin position="6"/>
        <end position="33"/>
    </location>
</feature>
<keyword evidence="1" id="KW-0175">Coiled coil</keyword>
<comment type="caution">
    <text evidence="3">The sequence shown here is derived from an EMBL/GenBank/DDBJ whole genome shotgun (WGS) entry which is preliminary data.</text>
</comment>
<protein>
    <submittedName>
        <fullName evidence="3">Uncharacterized protein</fullName>
    </submittedName>
</protein>
<evidence type="ECO:0000256" key="2">
    <source>
        <dbReference type="SAM" id="Phobius"/>
    </source>
</evidence>
<dbReference type="RefSeq" id="WP_106302878.1">
    <property type="nucleotide sequence ID" value="NZ_PVWO01000079.1"/>
</dbReference>